<evidence type="ECO:0000313" key="3">
    <source>
        <dbReference type="Proteomes" id="UP001254608"/>
    </source>
</evidence>
<protein>
    <submittedName>
        <fullName evidence="2">Uncharacterized protein</fullName>
    </submittedName>
</protein>
<sequence length="95" mass="10093">MSQRHEGGGRNPFATAPPAQQRFGADNFARTHRDLCLVVAHQGAVTEGRAQIGDQGNPFAREQIDAAVVSAETSGPRALGFDHRGIRVLEQGGCV</sequence>
<evidence type="ECO:0000256" key="1">
    <source>
        <dbReference type="SAM" id="MobiDB-lite"/>
    </source>
</evidence>
<dbReference type="Proteomes" id="UP001254608">
    <property type="component" value="Unassembled WGS sequence"/>
</dbReference>
<evidence type="ECO:0000313" key="2">
    <source>
        <dbReference type="EMBL" id="MDT0496468.1"/>
    </source>
</evidence>
<dbReference type="RefSeq" id="WP_311363860.1">
    <property type="nucleotide sequence ID" value="NZ_JAVRIC010000004.1"/>
</dbReference>
<accession>A0ABU2WG36</accession>
<feature type="region of interest" description="Disordered" evidence="1">
    <location>
        <begin position="1"/>
        <end position="26"/>
    </location>
</feature>
<gene>
    <name evidence="2" type="ORF">RM530_03695</name>
</gene>
<proteinExistence type="predicted"/>
<name>A0ABU2WG36_9GAMM</name>
<comment type="caution">
    <text evidence="2">The sequence shown here is derived from an EMBL/GenBank/DDBJ whole genome shotgun (WGS) entry which is preliminary data.</text>
</comment>
<keyword evidence="3" id="KW-1185">Reference proteome</keyword>
<organism evidence="2 3">
    <name type="scientific">Banduia mediterranea</name>
    <dbReference type="NCBI Taxonomy" id="3075609"/>
    <lineage>
        <taxon>Bacteria</taxon>
        <taxon>Pseudomonadati</taxon>
        <taxon>Pseudomonadota</taxon>
        <taxon>Gammaproteobacteria</taxon>
        <taxon>Nevskiales</taxon>
        <taxon>Algiphilaceae</taxon>
        <taxon>Banduia</taxon>
    </lineage>
</organism>
<reference evidence="2 3" key="1">
    <citation type="submission" date="2023-09" db="EMBL/GenBank/DDBJ databases">
        <authorList>
            <person name="Rey-Velasco X."/>
        </authorList>
    </citation>
    <scope>NUCLEOTIDE SEQUENCE [LARGE SCALE GENOMIC DNA]</scope>
    <source>
        <strain evidence="2 3">W345</strain>
    </source>
</reference>
<dbReference type="EMBL" id="JAVRIC010000004">
    <property type="protein sequence ID" value="MDT0496468.1"/>
    <property type="molecule type" value="Genomic_DNA"/>
</dbReference>